<evidence type="ECO:0000313" key="1">
    <source>
        <dbReference type="EMBL" id="KAG0410111.1"/>
    </source>
</evidence>
<comment type="caution">
    <text evidence="1">The sequence shown here is derived from an EMBL/GenBank/DDBJ whole genome shotgun (WGS) entry which is preliminary data.</text>
</comment>
<keyword evidence="2" id="KW-1185">Reference proteome</keyword>
<proteinExistence type="predicted"/>
<accession>A0AC60NSM1</accession>
<sequence>MRSGTADLHGFKPHQTTHPGHPADNPPRTRGRNHRLYALHLQHNCPDLPPVDDLVTRLQRLQDQFQRHGVDMQAPCTHGDPKGCWILYEATAFNAVLQHVEIEIKEVEPKRLAISSLETLVFVNLRDSWVFDACILFHLLLKGHRCIKTADFSNSALAQGYPTVLSDALSCNRGLCHLKLSCWELSMKAQHALAYALCKMTTLETLSADRLIVQPQLAARLADMFARSRTLRTVELLENDMSPTAADKVMQGLCKNLKLRVLRSTDNSLGDIGAEAIGKLLGNGSSELEELSLKSIENFSETQVVSIVVPIAINHSLRTLVLHACCLTPISGAALMDALAANNTLTTLSLVACNVGHSIARAFANLLEVNTSLQDIDLKHNRFNDVTTIALARSLTFNRALRRLNLERNDIGAEGVILLVDALTKNDTLTELMLGYVDIDDDAIPDLSRSLQRAAVYDRVRLSYDAHGVFALSRNIKSHANRITSVHLESLVDFDASCLKELFAALCSTPCLETLCIEVETCIDNSAARRLSRMLATTKTLKRVLLNTASSEPLVMATVMNGLRDNHSVTHFDVEYVSNKPPITQAFLDVLQKNTTLVHFGTINAPKEELEAIAQGMRQNRVLTSLRVWDKSECADAIFAVNEVLRRNVSLLSRAVEFAMDPGGFGMKRFPAEVYEQLCCTDSFAALIVKVAGAKAVKQLMLNARRYITANLFVIAGVSKGPVVCWPRRRRNCTQIDSLNYECWLKICSYLKVTDIKQRSAY</sequence>
<name>A0AC60NSM1_IXOPE</name>
<dbReference type="EMBL" id="JABSTQ010011552">
    <property type="protein sequence ID" value="KAG0410111.1"/>
    <property type="molecule type" value="Genomic_DNA"/>
</dbReference>
<evidence type="ECO:0000313" key="2">
    <source>
        <dbReference type="Proteomes" id="UP000805193"/>
    </source>
</evidence>
<organism evidence="1 2">
    <name type="scientific">Ixodes persulcatus</name>
    <name type="common">Taiga tick</name>
    <dbReference type="NCBI Taxonomy" id="34615"/>
    <lineage>
        <taxon>Eukaryota</taxon>
        <taxon>Metazoa</taxon>
        <taxon>Ecdysozoa</taxon>
        <taxon>Arthropoda</taxon>
        <taxon>Chelicerata</taxon>
        <taxon>Arachnida</taxon>
        <taxon>Acari</taxon>
        <taxon>Parasitiformes</taxon>
        <taxon>Ixodida</taxon>
        <taxon>Ixodoidea</taxon>
        <taxon>Ixodidae</taxon>
        <taxon>Ixodinae</taxon>
        <taxon>Ixodes</taxon>
    </lineage>
</organism>
<dbReference type="Proteomes" id="UP000805193">
    <property type="component" value="Unassembled WGS sequence"/>
</dbReference>
<reference evidence="1 2" key="1">
    <citation type="journal article" date="2020" name="Cell">
        <title>Large-Scale Comparative Analyses of Tick Genomes Elucidate Their Genetic Diversity and Vector Capacities.</title>
        <authorList>
            <consortium name="Tick Genome and Microbiome Consortium (TIGMIC)"/>
            <person name="Jia N."/>
            <person name="Wang J."/>
            <person name="Shi W."/>
            <person name="Du L."/>
            <person name="Sun Y."/>
            <person name="Zhan W."/>
            <person name="Jiang J.F."/>
            <person name="Wang Q."/>
            <person name="Zhang B."/>
            <person name="Ji P."/>
            <person name="Bell-Sakyi L."/>
            <person name="Cui X.M."/>
            <person name="Yuan T.T."/>
            <person name="Jiang B.G."/>
            <person name="Yang W.F."/>
            <person name="Lam T.T."/>
            <person name="Chang Q.C."/>
            <person name="Ding S.J."/>
            <person name="Wang X.J."/>
            <person name="Zhu J.G."/>
            <person name="Ruan X.D."/>
            <person name="Zhao L."/>
            <person name="Wei J.T."/>
            <person name="Ye R.Z."/>
            <person name="Que T.C."/>
            <person name="Du C.H."/>
            <person name="Zhou Y.H."/>
            <person name="Cheng J.X."/>
            <person name="Dai P.F."/>
            <person name="Guo W.B."/>
            <person name="Han X.H."/>
            <person name="Huang E.J."/>
            <person name="Li L.F."/>
            <person name="Wei W."/>
            <person name="Gao Y.C."/>
            <person name="Liu J.Z."/>
            <person name="Shao H.Z."/>
            <person name="Wang X."/>
            <person name="Wang C.C."/>
            <person name="Yang T.C."/>
            <person name="Huo Q.B."/>
            <person name="Li W."/>
            <person name="Chen H.Y."/>
            <person name="Chen S.E."/>
            <person name="Zhou L.G."/>
            <person name="Ni X.B."/>
            <person name="Tian J.H."/>
            <person name="Sheng Y."/>
            <person name="Liu T."/>
            <person name="Pan Y.S."/>
            <person name="Xia L.Y."/>
            <person name="Li J."/>
            <person name="Zhao F."/>
            <person name="Cao W.C."/>
        </authorList>
    </citation>
    <scope>NUCLEOTIDE SEQUENCE [LARGE SCALE GENOMIC DNA]</scope>
    <source>
        <strain evidence="1">Iper-2018</strain>
    </source>
</reference>
<protein>
    <submittedName>
        <fullName evidence="1">Uncharacterized protein</fullName>
    </submittedName>
</protein>
<gene>
    <name evidence="1" type="ORF">HPB47_012753</name>
</gene>